<dbReference type="Proteomes" id="UP001595843">
    <property type="component" value="Unassembled WGS sequence"/>
</dbReference>
<evidence type="ECO:0008006" key="3">
    <source>
        <dbReference type="Google" id="ProtNLM"/>
    </source>
</evidence>
<protein>
    <recommendedName>
        <fullName evidence="3">Lipoprotein</fullName>
    </recommendedName>
</protein>
<evidence type="ECO:0000313" key="2">
    <source>
        <dbReference type="Proteomes" id="UP001595843"/>
    </source>
</evidence>
<evidence type="ECO:0000313" key="1">
    <source>
        <dbReference type="EMBL" id="MFC4076988.1"/>
    </source>
</evidence>
<dbReference type="RefSeq" id="WP_380704414.1">
    <property type="nucleotide sequence ID" value="NZ_JBHSAP010000009.1"/>
</dbReference>
<organism evidence="1 2">
    <name type="scientific">Salinithrix halophila</name>
    <dbReference type="NCBI Taxonomy" id="1485204"/>
    <lineage>
        <taxon>Bacteria</taxon>
        <taxon>Bacillati</taxon>
        <taxon>Bacillota</taxon>
        <taxon>Bacilli</taxon>
        <taxon>Bacillales</taxon>
        <taxon>Thermoactinomycetaceae</taxon>
        <taxon>Salinithrix</taxon>
    </lineage>
</organism>
<comment type="caution">
    <text evidence="1">The sequence shown here is derived from an EMBL/GenBank/DDBJ whole genome shotgun (WGS) entry which is preliminary data.</text>
</comment>
<dbReference type="PROSITE" id="PS51257">
    <property type="entry name" value="PROKAR_LIPOPROTEIN"/>
    <property type="match status" value="1"/>
</dbReference>
<dbReference type="EMBL" id="JBHSAP010000009">
    <property type="protein sequence ID" value="MFC4076988.1"/>
    <property type="molecule type" value="Genomic_DNA"/>
</dbReference>
<keyword evidence="2" id="KW-1185">Reference proteome</keyword>
<proteinExistence type="predicted"/>
<name>A0ABV8JJ16_9BACL</name>
<sequence>MAKKWNVFLCGMLTLTLAACQPEDRSHASERENGEKKSSSFHPYQEVVVPRLKELVSTKGFRKYVSKAPYILGASYDGTYLATVVYEKKAGAYRIGVYHTEENRLEEAVYAPVSERISGEKGKRESDDAEEMLRLSQETLDLGYRIKVPLHPQKSSLKRSVAGDKDGKWQLVLDHQEKGVSLTVKGKRDRWHVWQTPLEEGERIGAGWLLTELPGSQGRWTAVAYAKRQDGEVIPLVHTVDRSTLAPSWSESHLRDQTERLLGPHARIVYWGNSTSRGPDSLLAVRGESDVLQTRDGTPYRGTVSRFILFDGKGKVWFRGNSAGLVRDEKVLVDPGIPRGKELRYRVILSCRESGDGQEERILTVDQLDGRDQLIRTYELAWDPDDQRFHLISEK</sequence>
<gene>
    <name evidence="1" type="ORF">ACFOUO_09195</name>
</gene>
<accession>A0ABV8JJ16</accession>
<reference evidence="2" key="1">
    <citation type="journal article" date="2019" name="Int. J. Syst. Evol. Microbiol.">
        <title>The Global Catalogue of Microorganisms (GCM) 10K type strain sequencing project: providing services to taxonomists for standard genome sequencing and annotation.</title>
        <authorList>
            <consortium name="The Broad Institute Genomics Platform"/>
            <consortium name="The Broad Institute Genome Sequencing Center for Infectious Disease"/>
            <person name="Wu L."/>
            <person name="Ma J."/>
        </authorList>
    </citation>
    <scope>NUCLEOTIDE SEQUENCE [LARGE SCALE GENOMIC DNA]</scope>
    <source>
        <strain evidence="2">IBRC-M 10813</strain>
    </source>
</reference>